<dbReference type="InterPro" id="IPR018927">
    <property type="entry name" value="Pilus_synth_Q_C"/>
</dbReference>
<name>A0A0F1BB04_9ENTR</name>
<dbReference type="EMBL" id="JZYX01000006">
    <property type="protein sequence ID" value="KJN31491.1"/>
    <property type="molecule type" value="Genomic_DNA"/>
</dbReference>
<gene>
    <name evidence="2" type="ORF">SS37_03845</name>
</gene>
<evidence type="ECO:0000313" key="2">
    <source>
        <dbReference type="EMBL" id="KJN31491.1"/>
    </source>
</evidence>
<proteinExistence type="predicted"/>
<organism evidence="2 3">
    <name type="scientific">Enterobacter sichuanensis</name>
    <dbReference type="NCBI Taxonomy" id="2071710"/>
    <lineage>
        <taxon>Bacteria</taxon>
        <taxon>Pseudomonadati</taxon>
        <taxon>Pseudomonadota</taxon>
        <taxon>Gammaproteobacteria</taxon>
        <taxon>Enterobacterales</taxon>
        <taxon>Enterobacteriaceae</taxon>
        <taxon>Enterobacter</taxon>
        <taxon>Enterobacter cloacae complex</taxon>
    </lineage>
</organism>
<feature type="domain" description="Toxin co-regulated pilus biosynthesis protein Q C-terminal" evidence="1">
    <location>
        <begin position="57"/>
        <end position="128"/>
    </location>
</feature>
<comment type="caution">
    <text evidence="2">The sequence shown here is derived from an EMBL/GenBank/DDBJ whole genome shotgun (WGS) entry which is preliminary data.</text>
</comment>
<dbReference type="AlphaFoldDB" id="A0A0F1BB04"/>
<dbReference type="Pfam" id="PF10671">
    <property type="entry name" value="TcpQ"/>
    <property type="match status" value="1"/>
</dbReference>
<sequence length="130" mass="14565">MSLPQALASNDSSSAITMNTQSTTLNATNQQVSKNPFSDSAQNVAIPLVPSLIIEENNLLSQEIQKWVTGNGYKLFWNSKKDYLVYNRITLSGKSDDEILQALGELFFSENYGLVVKKYQKNRVIVIDEM</sequence>
<evidence type="ECO:0000313" key="3">
    <source>
        <dbReference type="Proteomes" id="UP000033352"/>
    </source>
</evidence>
<dbReference type="PATRIC" id="fig|1619248.3.peg.4167"/>
<reference evidence="2 3" key="1">
    <citation type="submission" date="2015-03" db="EMBL/GenBank/DDBJ databases">
        <authorList>
            <person name="McCorrison J."/>
            <person name="Sanka R."/>
            <person name="Adams M."/>
            <person name="Brinkac L."/>
            <person name="Nierman W."/>
            <person name="Sutton G."/>
            <person name="Nelson K."/>
            <person name="Kiedrowski L."/>
            <person name="Guerrero D."/>
            <person name="Bonomo R."/>
        </authorList>
    </citation>
    <scope>NUCLEOTIDE SEQUENCE [LARGE SCALE GENOMIC DNA]</scope>
    <source>
        <strain evidence="2 3">35699</strain>
    </source>
</reference>
<accession>A0A0F1BB04</accession>
<dbReference type="Proteomes" id="UP000033352">
    <property type="component" value="Unassembled WGS sequence"/>
</dbReference>
<protein>
    <submittedName>
        <fullName evidence="2">Pilus assembly protein</fullName>
    </submittedName>
</protein>
<evidence type="ECO:0000259" key="1">
    <source>
        <dbReference type="Pfam" id="PF10671"/>
    </source>
</evidence>